<keyword evidence="1" id="KW-0812">Transmembrane</keyword>
<name>A0A3D8PMQ4_9BACI</name>
<keyword evidence="3" id="KW-1185">Reference proteome</keyword>
<dbReference type="AlphaFoldDB" id="A0A3D8PMQ4"/>
<organism evidence="2 3">
    <name type="scientific">Oceanobacillus arenosus</name>
    <dbReference type="NCBI Taxonomy" id="1229153"/>
    <lineage>
        <taxon>Bacteria</taxon>
        <taxon>Bacillati</taxon>
        <taxon>Bacillota</taxon>
        <taxon>Bacilli</taxon>
        <taxon>Bacillales</taxon>
        <taxon>Bacillaceae</taxon>
        <taxon>Oceanobacillus</taxon>
    </lineage>
</organism>
<dbReference type="Proteomes" id="UP000257143">
    <property type="component" value="Unassembled WGS sequence"/>
</dbReference>
<accession>A0A3D8PMQ4</accession>
<gene>
    <name evidence="2" type="ORF">CWR48_15810</name>
</gene>
<feature type="transmembrane region" description="Helical" evidence="1">
    <location>
        <begin position="6"/>
        <end position="24"/>
    </location>
</feature>
<protein>
    <submittedName>
        <fullName evidence="2">Uncharacterized protein</fullName>
    </submittedName>
</protein>
<keyword evidence="1" id="KW-1133">Transmembrane helix</keyword>
<dbReference type="RefSeq" id="WP_115774309.1">
    <property type="nucleotide sequence ID" value="NZ_PIOC01000024.1"/>
</dbReference>
<evidence type="ECO:0000313" key="2">
    <source>
        <dbReference type="EMBL" id="RDW16511.1"/>
    </source>
</evidence>
<reference evidence="3" key="1">
    <citation type="submission" date="2017-11" db="EMBL/GenBank/DDBJ databases">
        <authorList>
            <person name="Zhu W."/>
        </authorList>
    </citation>
    <scope>NUCLEOTIDE SEQUENCE [LARGE SCALE GENOMIC DNA]</scope>
    <source>
        <strain evidence="3">CAU 1183</strain>
    </source>
</reference>
<evidence type="ECO:0000256" key="1">
    <source>
        <dbReference type="SAM" id="Phobius"/>
    </source>
</evidence>
<sequence>MFYAIGLITGIIIGYFINSVIRILKKGLNFKVIGYVFSIRKVNKVEVIDAKKKYKKMHI</sequence>
<dbReference type="EMBL" id="PIOC01000024">
    <property type="protein sequence ID" value="RDW16511.1"/>
    <property type="molecule type" value="Genomic_DNA"/>
</dbReference>
<proteinExistence type="predicted"/>
<evidence type="ECO:0000313" key="3">
    <source>
        <dbReference type="Proteomes" id="UP000257143"/>
    </source>
</evidence>
<keyword evidence="1" id="KW-0472">Membrane</keyword>
<comment type="caution">
    <text evidence="2">The sequence shown here is derived from an EMBL/GenBank/DDBJ whole genome shotgun (WGS) entry which is preliminary data.</text>
</comment>